<evidence type="ECO:0000313" key="2">
    <source>
        <dbReference type="WBParaSite" id="Gr19_v10_g251.t1"/>
    </source>
</evidence>
<organism evidence="1 2">
    <name type="scientific">Globodera rostochiensis</name>
    <name type="common">Golden nematode worm</name>
    <name type="synonym">Heterodera rostochiensis</name>
    <dbReference type="NCBI Taxonomy" id="31243"/>
    <lineage>
        <taxon>Eukaryota</taxon>
        <taxon>Metazoa</taxon>
        <taxon>Ecdysozoa</taxon>
        <taxon>Nematoda</taxon>
        <taxon>Chromadorea</taxon>
        <taxon>Rhabditida</taxon>
        <taxon>Tylenchina</taxon>
        <taxon>Tylenchomorpha</taxon>
        <taxon>Tylenchoidea</taxon>
        <taxon>Heteroderidae</taxon>
        <taxon>Heteroderinae</taxon>
        <taxon>Globodera</taxon>
    </lineage>
</organism>
<dbReference type="AlphaFoldDB" id="A0A914HLQ7"/>
<reference evidence="2" key="1">
    <citation type="submission" date="2022-11" db="UniProtKB">
        <authorList>
            <consortium name="WormBaseParasite"/>
        </authorList>
    </citation>
    <scope>IDENTIFICATION</scope>
</reference>
<evidence type="ECO:0000313" key="1">
    <source>
        <dbReference type="Proteomes" id="UP000887572"/>
    </source>
</evidence>
<dbReference type="CDD" id="cd12885">
    <property type="entry name" value="SPRY_RanBP_like"/>
    <property type="match status" value="1"/>
</dbReference>
<name>A0A914HLQ7_GLORO</name>
<dbReference type="Proteomes" id="UP000887572">
    <property type="component" value="Unplaced"/>
</dbReference>
<sequence>MKLQQNRTAEDKKGICEILKLPEHRPRHKALALDECVGRHKNSFSYANKGRFWKDGTVDGGNSKFGVEKSGCGVNLATRQIFYALNGKRLYTAKALDCPMDLFLCVSLEEPGDSVETNFGSNFKFNLADEFKELGSGNNAFRGKGHLEEIPEEEGLQGQRRIIFVPMGGEQPKDAEGEGEKLRMARIRQLLARRNDQRAIWSASH</sequence>
<accession>A0A914HLQ7</accession>
<keyword evidence="1" id="KW-1185">Reference proteome</keyword>
<dbReference type="InterPro" id="IPR044736">
    <property type="entry name" value="Gid1/RanBPM/SPLA_SPRY"/>
</dbReference>
<dbReference type="Gene3D" id="2.60.120.920">
    <property type="match status" value="1"/>
</dbReference>
<proteinExistence type="predicted"/>
<dbReference type="WBParaSite" id="Gr19_v10_g251.t1">
    <property type="protein sequence ID" value="Gr19_v10_g251.t1"/>
    <property type="gene ID" value="Gr19_v10_g251"/>
</dbReference>
<protein>
    <submittedName>
        <fullName evidence="2">Uncharacterized protein</fullName>
    </submittedName>
</protein>
<dbReference type="InterPro" id="IPR043136">
    <property type="entry name" value="B30.2/SPRY_sf"/>
</dbReference>